<keyword evidence="9" id="KW-1185">Reference proteome</keyword>
<reference evidence="8" key="1">
    <citation type="journal article" date="2021" name="mSystems">
        <title>Bacteria and Archaea Synergistically Convert Glycine Betaine to Biogenic Methane in the Formosa Cold Seep of the South China Sea.</title>
        <authorList>
            <person name="Li L."/>
            <person name="Zhang W."/>
            <person name="Zhang S."/>
            <person name="Song L."/>
            <person name="Sun Q."/>
            <person name="Zhang H."/>
            <person name="Xiang H."/>
            <person name="Dong X."/>
        </authorList>
    </citation>
    <scope>NUCLEOTIDE SEQUENCE</scope>
    <source>
        <strain evidence="8">ZWT</strain>
    </source>
</reference>
<dbReference type="Gene3D" id="1.10.287.950">
    <property type="entry name" value="Methyl-accepting chemotaxis protein"/>
    <property type="match status" value="1"/>
</dbReference>
<protein>
    <submittedName>
        <fullName evidence="8">Methyl-accepting chemotaxis protein</fullName>
    </submittedName>
</protein>
<keyword evidence="5" id="KW-0472">Membrane</keyword>
<feature type="domain" description="HAMP" evidence="7">
    <location>
        <begin position="310"/>
        <end position="362"/>
    </location>
</feature>
<gene>
    <name evidence="8" type="ORF">KDK92_04445</name>
</gene>
<dbReference type="Pfam" id="PF00672">
    <property type="entry name" value="HAMP"/>
    <property type="match status" value="1"/>
</dbReference>
<dbReference type="CDD" id="cd06225">
    <property type="entry name" value="HAMP"/>
    <property type="match status" value="1"/>
</dbReference>
<keyword evidence="5" id="KW-1133">Transmembrane helix</keyword>
<dbReference type="PANTHER" id="PTHR32089:SF114">
    <property type="entry name" value="METHYL-ACCEPTING CHEMOTAXIS PROTEIN MCPB"/>
    <property type="match status" value="1"/>
</dbReference>
<dbReference type="RefSeq" id="WP_250857846.1">
    <property type="nucleotide sequence ID" value="NZ_JAGSOJ010000001.1"/>
</dbReference>
<feature type="coiled-coil region" evidence="4">
    <location>
        <begin position="602"/>
        <end position="661"/>
    </location>
</feature>
<name>A0A9J6NY43_9CLOT</name>
<keyword evidence="4" id="KW-0175">Coiled coil</keyword>
<sequence>MKLKSKIILIIGILVIFILTALTVFNISSANNMAEEIVEQQITMQLESVEKSILTAEEIVNITMDELDRKNINLAKSIAEIIKADPTKLETSKITDLAKSLKVEEIHVIDENGIIANGNIPEFFGFDCKASEQTKPFLELMNQVNGELAQVPSKRGTDQKMFQYIGVSRLDQKGIVQIGVSVEAIESITSKMDVQKTIENLYLGKNGFAYIADTSGVIINHKDPSQIGKNLEEVTRGLSALLNKDKMSKLEVHDVNYYVKSRKLNDSVIMIALPAEKIEGAYKSNIRNSSIIGIVGFLILIALINITIGKTIIKPIQEIESYMKKVGEGYFDLKLEVKSKDEIGNLSNNFNKMVDNVRNLVIETHNSVQFIADESIKINETVNGLSMASNHVTQAVESIANGSADMAQEVDERVELSKELSNRIEEMSSMIEEARSNTDNMNNSNKEGKESIVILNDKFRVTVHSTDEVDEKISELNEKSKSILSIVESIKSVSEQTNLLSLNASIEAARAGEHGRGFAVVAEEVRKLAEESGQATKEIAEIIGSVVQIVNDTNNTMETARVTVKEANHNLNNTNSVFEEIDGNTNFVASSISKLAKDMEFVNTAKEQLVNALEAIATLSQESAAATEEISASTEEQSAQINEIASSVEKFNNNIKNLEREMNKFKL</sequence>
<comment type="caution">
    <text evidence="8">The sequence shown here is derived from an EMBL/GenBank/DDBJ whole genome shotgun (WGS) entry which is preliminary data.</text>
</comment>
<dbReference type="GO" id="GO:0016020">
    <property type="term" value="C:membrane"/>
    <property type="evidence" value="ECO:0007669"/>
    <property type="project" value="InterPro"/>
</dbReference>
<evidence type="ECO:0000256" key="5">
    <source>
        <dbReference type="SAM" id="Phobius"/>
    </source>
</evidence>
<proteinExistence type="inferred from homology"/>
<dbReference type="InterPro" id="IPR004089">
    <property type="entry name" value="MCPsignal_dom"/>
</dbReference>
<feature type="transmembrane region" description="Helical" evidence="5">
    <location>
        <begin position="291"/>
        <end position="313"/>
    </location>
</feature>
<keyword evidence="1 3" id="KW-0807">Transducer</keyword>
<evidence type="ECO:0000256" key="1">
    <source>
        <dbReference type="ARBA" id="ARBA00023224"/>
    </source>
</evidence>
<dbReference type="Gene3D" id="3.30.450.20">
    <property type="entry name" value="PAS domain"/>
    <property type="match status" value="1"/>
</dbReference>
<evidence type="ECO:0000259" key="7">
    <source>
        <dbReference type="PROSITE" id="PS50885"/>
    </source>
</evidence>
<dbReference type="EMBL" id="JAGSOJ010000001">
    <property type="protein sequence ID" value="MCM1988980.1"/>
    <property type="molecule type" value="Genomic_DNA"/>
</dbReference>
<comment type="similarity">
    <text evidence="2">Belongs to the methyl-accepting chemotaxis (MCP) protein family.</text>
</comment>
<evidence type="ECO:0000256" key="4">
    <source>
        <dbReference type="SAM" id="Coils"/>
    </source>
</evidence>
<dbReference type="SMART" id="SM00304">
    <property type="entry name" value="HAMP"/>
    <property type="match status" value="2"/>
</dbReference>
<dbReference type="PROSITE" id="PS50111">
    <property type="entry name" value="CHEMOTAXIS_TRANSDUC_2"/>
    <property type="match status" value="1"/>
</dbReference>
<feature type="transmembrane region" description="Helical" evidence="5">
    <location>
        <begin position="7"/>
        <end position="27"/>
    </location>
</feature>
<dbReference type="Proteomes" id="UP001056429">
    <property type="component" value="Unassembled WGS sequence"/>
</dbReference>
<dbReference type="Pfam" id="PF00015">
    <property type="entry name" value="MCPsignal"/>
    <property type="match status" value="1"/>
</dbReference>
<dbReference type="PANTHER" id="PTHR32089">
    <property type="entry name" value="METHYL-ACCEPTING CHEMOTAXIS PROTEIN MCPB"/>
    <property type="match status" value="1"/>
</dbReference>
<reference evidence="8" key="2">
    <citation type="submission" date="2021-04" db="EMBL/GenBank/DDBJ databases">
        <authorList>
            <person name="Dong X."/>
        </authorList>
    </citation>
    <scope>NUCLEOTIDE SEQUENCE</scope>
    <source>
        <strain evidence="8">ZWT</strain>
    </source>
</reference>
<dbReference type="GO" id="GO:0007165">
    <property type="term" value="P:signal transduction"/>
    <property type="evidence" value="ECO:0007669"/>
    <property type="project" value="UniProtKB-KW"/>
</dbReference>
<evidence type="ECO:0000259" key="6">
    <source>
        <dbReference type="PROSITE" id="PS50111"/>
    </source>
</evidence>
<feature type="coiled-coil region" evidence="4">
    <location>
        <begin position="417"/>
        <end position="444"/>
    </location>
</feature>
<evidence type="ECO:0000256" key="3">
    <source>
        <dbReference type="PROSITE-ProRule" id="PRU00284"/>
    </source>
</evidence>
<dbReference type="SUPFAM" id="SSF58104">
    <property type="entry name" value="Methyl-accepting chemotaxis protein (MCP) signaling domain"/>
    <property type="match status" value="1"/>
</dbReference>
<accession>A0A9J6NY43</accession>
<dbReference type="AlphaFoldDB" id="A0A9J6NY43"/>
<dbReference type="PROSITE" id="PS50885">
    <property type="entry name" value="HAMP"/>
    <property type="match status" value="1"/>
</dbReference>
<dbReference type="SMART" id="SM00283">
    <property type="entry name" value="MA"/>
    <property type="match status" value="1"/>
</dbReference>
<evidence type="ECO:0000313" key="9">
    <source>
        <dbReference type="Proteomes" id="UP001056429"/>
    </source>
</evidence>
<evidence type="ECO:0000313" key="8">
    <source>
        <dbReference type="EMBL" id="MCM1988980.1"/>
    </source>
</evidence>
<keyword evidence="5" id="KW-0812">Transmembrane</keyword>
<dbReference type="Gene3D" id="6.10.340.10">
    <property type="match status" value="1"/>
</dbReference>
<organism evidence="8 9">
    <name type="scientific">Oceanirhabdus seepicola</name>
    <dbReference type="NCBI Taxonomy" id="2828781"/>
    <lineage>
        <taxon>Bacteria</taxon>
        <taxon>Bacillati</taxon>
        <taxon>Bacillota</taxon>
        <taxon>Clostridia</taxon>
        <taxon>Eubacteriales</taxon>
        <taxon>Clostridiaceae</taxon>
        <taxon>Oceanirhabdus</taxon>
    </lineage>
</organism>
<evidence type="ECO:0000256" key="2">
    <source>
        <dbReference type="ARBA" id="ARBA00029447"/>
    </source>
</evidence>
<feature type="domain" description="Methyl-accepting transducer" evidence="6">
    <location>
        <begin position="381"/>
        <end position="638"/>
    </location>
</feature>
<dbReference type="InterPro" id="IPR003660">
    <property type="entry name" value="HAMP_dom"/>
</dbReference>